<evidence type="ECO:0000313" key="2">
    <source>
        <dbReference type="EMBL" id="RSN73241.1"/>
    </source>
</evidence>
<name>A0A429GH69_9CREN</name>
<evidence type="ECO:0000256" key="1">
    <source>
        <dbReference type="SAM" id="Phobius"/>
    </source>
</evidence>
<keyword evidence="1" id="KW-1133">Transmembrane helix</keyword>
<comment type="caution">
    <text evidence="2">The sequence shown here is derived from an EMBL/GenBank/DDBJ whole genome shotgun (WGS) entry which is preliminary data.</text>
</comment>
<dbReference type="Proteomes" id="UP000277582">
    <property type="component" value="Unassembled WGS sequence"/>
</dbReference>
<feature type="transmembrane region" description="Helical" evidence="1">
    <location>
        <begin position="45"/>
        <end position="61"/>
    </location>
</feature>
<dbReference type="AlphaFoldDB" id="A0A429GH69"/>
<dbReference type="RefSeq" id="WP_125672007.1">
    <property type="nucleotide sequence ID" value="NZ_RCOS01000125.1"/>
</dbReference>
<evidence type="ECO:0000313" key="3">
    <source>
        <dbReference type="Proteomes" id="UP000277582"/>
    </source>
</evidence>
<dbReference type="EMBL" id="RCOS01000125">
    <property type="protein sequence ID" value="RSN73241.1"/>
    <property type="molecule type" value="Genomic_DNA"/>
</dbReference>
<keyword evidence="1" id="KW-0812">Transmembrane</keyword>
<organism evidence="2 3">
    <name type="scientific">Candidatus Methanodesulfokora washburnensis</name>
    <dbReference type="NCBI Taxonomy" id="2478471"/>
    <lineage>
        <taxon>Archaea</taxon>
        <taxon>Thermoproteota</taxon>
        <taxon>Candidatus Korarchaeia</taxon>
        <taxon>Candidatus Korarchaeia incertae sedis</taxon>
        <taxon>Candidatus Methanodesulfokora</taxon>
    </lineage>
</organism>
<protein>
    <submittedName>
        <fullName evidence="2">Uncharacterized protein</fullName>
    </submittedName>
</protein>
<reference evidence="2 3" key="1">
    <citation type="submission" date="2018-10" db="EMBL/GenBank/DDBJ databases">
        <title>Co-occurring genomic capacity for anaerobic methane metabolism and dissimilatory sulfite reduction discovered in the Korarchaeota.</title>
        <authorList>
            <person name="Mckay L.J."/>
            <person name="Dlakic M."/>
            <person name="Fields M.W."/>
            <person name="Delmont T.O."/>
            <person name="Eren A.M."/>
            <person name="Jay Z.J."/>
            <person name="Klingelsmith K.B."/>
            <person name="Rusch D.B."/>
            <person name="Inskeep W.P."/>
        </authorList>
    </citation>
    <scope>NUCLEOTIDE SEQUENCE [LARGE SCALE GENOMIC DNA]</scope>
    <source>
        <strain evidence="2 3">MDKW</strain>
    </source>
</reference>
<keyword evidence="1" id="KW-0472">Membrane</keyword>
<feature type="transmembrane region" description="Helical" evidence="1">
    <location>
        <begin position="132"/>
        <end position="153"/>
    </location>
</feature>
<accession>A0A429GH69</accession>
<feature type="transmembrane region" description="Helical" evidence="1">
    <location>
        <begin position="165"/>
        <end position="184"/>
    </location>
</feature>
<proteinExistence type="predicted"/>
<feature type="transmembrane region" description="Helical" evidence="1">
    <location>
        <begin position="81"/>
        <end position="111"/>
    </location>
</feature>
<feature type="transmembrane region" description="Helical" evidence="1">
    <location>
        <begin position="14"/>
        <end position="38"/>
    </location>
</feature>
<gene>
    <name evidence="2" type="ORF">D6D85_10980</name>
</gene>
<sequence>MLGERALFLLHESILFLIVIWSIFLILTLLGFPLLGVMIYKGREIYVLIGFILFILLYFVAPLGEGKKIFSDEVKPSLASYLLAFLLFSSAFWLRSLILVVFLSGFYIFTLTRGIGVSKIEYPNRLKQHYSTMRLCLIVSLSFSIPFVVLGLFKEPEYVSCLPEYLCLAHDLLVLILVALYFIISSLEIKRRRDPWPFP</sequence>
<keyword evidence="3" id="KW-1185">Reference proteome</keyword>